<dbReference type="Proteomes" id="UP000249757">
    <property type="component" value="Unassembled WGS sequence"/>
</dbReference>
<dbReference type="SUPFAM" id="SSF50630">
    <property type="entry name" value="Acid proteases"/>
    <property type="match status" value="1"/>
</dbReference>
<organism evidence="1 2">
    <name type="scientific">Pyrenophora tritici-repentis</name>
    <dbReference type="NCBI Taxonomy" id="45151"/>
    <lineage>
        <taxon>Eukaryota</taxon>
        <taxon>Fungi</taxon>
        <taxon>Dikarya</taxon>
        <taxon>Ascomycota</taxon>
        <taxon>Pezizomycotina</taxon>
        <taxon>Dothideomycetes</taxon>
        <taxon>Pleosporomycetidae</taxon>
        <taxon>Pleosporales</taxon>
        <taxon>Pleosporineae</taxon>
        <taxon>Pleosporaceae</taxon>
        <taxon>Pyrenophora</taxon>
    </lineage>
</organism>
<reference evidence="2" key="1">
    <citation type="journal article" date="2022" name="Microb. Genom.">
        <title>A global pangenome for the wheat fungal pathogen Pyrenophora tritici-repentis and prediction of effector protein structural homology.</title>
        <authorList>
            <person name="Moolhuijzen P.M."/>
            <person name="See P.T."/>
            <person name="Shi G."/>
            <person name="Powell H.R."/>
            <person name="Cockram J."/>
            <person name="Jorgensen L.N."/>
            <person name="Benslimane H."/>
            <person name="Strelkov S.E."/>
            <person name="Turner J."/>
            <person name="Liu Z."/>
            <person name="Moffat C.S."/>
        </authorList>
    </citation>
    <scope>NUCLEOTIDE SEQUENCE [LARGE SCALE GENOMIC DNA]</scope>
</reference>
<dbReference type="InterPro" id="IPR021109">
    <property type="entry name" value="Peptidase_aspartic_dom_sf"/>
</dbReference>
<sequence>MDSDPFVVDVRLNGTDFVTGLVDSGCLCYSAINEQLFRSLRLPSIKIAPRQLEEAAGKNAEPSTVLDTVTYASIDIDGHQQKRVFFYVVPSLTYDVILGKPWLEDADVTISAKQGCLDIGASNIRVWNHKKTAYKPPQLKATLVIASAFMAESKHLRSIQIQPLSATTEIDFTKNIRLFEDQNMQNLWHKGRQEDTLYQELTTLVADKERNLPTILQKEKACSHIDIVVFTGETKFEDVDSEYDKQKPIIRDVNLKTKGEQTIAFFNGMSGGKSIMLQLLL</sequence>
<gene>
    <name evidence="1" type="ORF">Ptr86124_012217</name>
</gene>
<dbReference type="AlphaFoldDB" id="A0A922SWL9"/>
<dbReference type="CDD" id="cd00303">
    <property type="entry name" value="retropepsin_like"/>
    <property type="match status" value="1"/>
</dbReference>
<comment type="caution">
    <text evidence="1">The sequence shown here is derived from an EMBL/GenBank/DDBJ whole genome shotgun (WGS) entry which is preliminary data.</text>
</comment>
<keyword evidence="2" id="KW-1185">Reference proteome</keyword>
<dbReference type="Pfam" id="PF13650">
    <property type="entry name" value="Asp_protease_2"/>
    <property type="match status" value="1"/>
</dbReference>
<evidence type="ECO:0000313" key="2">
    <source>
        <dbReference type="Proteomes" id="UP000249757"/>
    </source>
</evidence>
<dbReference type="EMBL" id="NRDI02000023">
    <property type="protein sequence ID" value="KAI1508918.1"/>
    <property type="molecule type" value="Genomic_DNA"/>
</dbReference>
<accession>A0A922SWL9</accession>
<proteinExistence type="predicted"/>
<evidence type="ECO:0000313" key="1">
    <source>
        <dbReference type="EMBL" id="KAI1508918.1"/>
    </source>
</evidence>
<protein>
    <submittedName>
        <fullName evidence="1">Pol protein</fullName>
    </submittedName>
</protein>
<dbReference type="Gene3D" id="2.40.70.10">
    <property type="entry name" value="Acid Proteases"/>
    <property type="match status" value="1"/>
</dbReference>
<name>A0A922SWL9_9PLEO</name>